<comment type="caution">
    <text evidence="1">The sequence shown here is derived from an EMBL/GenBank/DDBJ whole genome shotgun (WGS) entry which is preliminary data.</text>
</comment>
<protein>
    <recommendedName>
        <fullName evidence="3">Resolvase/invertase-type recombinase catalytic domain-containing protein</fullName>
    </recommendedName>
</protein>
<evidence type="ECO:0008006" key="3">
    <source>
        <dbReference type="Google" id="ProtNLM"/>
    </source>
</evidence>
<dbReference type="RefSeq" id="WP_003063825.1">
    <property type="nucleotide sequence ID" value="NZ_AOUO01000071.1"/>
</dbReference>
<sequence>MPLAYGYLRVPADAPDHQVKALEDQLMDYADQQGCTFAGFYFEFNGGMTTAIDDLIEELRRTRAPYVIVPSLRHVAYNRLLQEIRLCRLEFETGAQVLTLGEKSPVIAPPATGVRICPHGGTEPGFDDACSDLLN</sequence>
<organism evidence="1 2">
    <name type="scientific">Amycolatopsis vancoresmycina DSM 44592</name>
    <dbReference type="NCBI Taxonomy" id="1292037"/>
    <lineage>
        <taxon>Bacteria</taxon>
        <taxon>Bacillati</taxon>
        <taxon>Actinomycetota</taxon>
        <taxon>Actinomycetes</taxon>
        <taxon>Pseudonocardiales</taxon>
        <taxon>Pseudonocardiaceae</taxon>
        <taxon>Amycolatopsis</taxon>
    </lineage>
</organism>
<gene>
    <name evidence="1" type="ORF">H480_06553</name>
</gene>
<dbReference type="EMBL" id="AOUO01000071">
    <property type="protein sequence ID" value="EOD69363.1"/>
    <property type="molecule type" value="Genomic_DNA"/>
</dbReference>
<evidence type="ECO:0000313" key="2">
    <source>
        <dbReference type="Proteomes" id="UP000014139"/>
    </source>
</evidence>
<reference evidence="1 2" key="1">
    <citation type="submission" date="2013-02" db="EMBL/GenBank/DDBJ databases">
        <title>Draft genome sequence of Amycolatopsis vancoresmycina strain DSM 44592T.</title>
        <authorList>
            <person name="Kumar S."/>
            <person name="Kaur N."/>
            <person name="Kaur C."/>
            <person name="Raghava G.P.S."/>
            <person name="Mayilraj S."/>
        </authorList>
    </citation>
    <scope>NUCLEOTIDE SEQUENCE [LARGE SCALE GENOMIC DNA]</scope>
    <source>
        <strain evidence="1 2">DSM 44592</strain>
    </source>
</reference>
<dbReference type="Proteomes" id="UP000014139">
    <property type="component" value="Unassembled WGS sequence"/>
</dbReference>
<accession>R1GDM6</accession>
<keyword evidence="2" id="KW-1185">Reference proteome</keyword>
<name>R1GDM6_9PSEU</name>
<proteinExistence type="predicted"/>
<dbReference type="AlphaFoldDB" id="R1GDM6"/>
<dbReference type="OrthoDB" id="4316418at2"/>
<evidence type="ECO:0000313" key="1">
    <source>
        <dbReference type="EMBL" id="EOD69363.1"/>
    </source>
</evidence>